<gene>
    <name evidence="1" type="ORF">CAEBREN_04624</name>
</gene>
<protein>
    <submittedName>
        <fullName evidence="1">Uncharacterized protein</fullName>
    </submittedName>
</protein>
<dbReference type="EMBL" id="GL380154">
    <property type="protein sequence ID" value="EGT48559.1"/>
    <property type="molecule type" value="Genomic_DNA"/>
</dbReference>
<keyword evidence="2" id="KW-1185">Reference proteome</keyword>
<dbReference type="STRING" id="135651.G0P9M0"/>
<name>G0P9M0_CAEBE</name>
<evidence type="ECO:0000313" key="2">
    <source>
        <dbReference type="Proteomes" id="UP000008068"/>
    </source>
</evidence>
<accession>G0P9M0</accession>
<evidence type="ECO:0000313" key="1">
    <source>
        <dbReference type="EMBL" id="EGT48559.1"/>
    </source>
</evidence>
<sequence>MVQATQPSLPQEPLTFFSPTRKLHMMQQALLSKSSTPLQPGTPEFEKLFTEALEYAKNNPNYEDRKIDLSALALTHRFGYNAIANYLDPTKRNERNMNVPKILTAPTGSIIHRLEGLPEWTQEIDGDYGAIFEDYGKLQFEMEYSLELVIPSVLTAEEQVKKRAEAVEHENNCALYKDPQQSIRSSLFNQHKPGFPQGVWNTATVWLLFKTFHTNSGVKNDQGLLDKMWDEIREEKGLEFWGWIKRASDLKDEQLQQRELGFVVKNVAKERKSRRATGG</sequence>
<dbReference type="Proteomes" id="UP000008068">
    <property type="component" value="Unassembled WGS sequence"/>
</dbReference>
<reference evidence="2" key="1">
    <citation type="submission" date="2011-07" db="EMBL/GenBank/DDBJ databases">
        <authorList>
            <consortium name="Caenorhabditis brenneri Sequencing and Analysis Consortium"/>
            <person name="Wilson R.K."/>
        </authorList>
    </citation>
    <scope>NUCLEOTIDE SEQUENCE [LARGE SCALE GENOMIC DNA]</scope>
    <source>
        <strain evidence="2">PB2801</strain>
    </source>
</reference>
<proteinExistence type="predicted"/>
<dbReference type="InParanoid" id="G0P9M0"/>
<organism evidence="2">
    <name type="scientific">Caenorhabditis brenneri</name>
    <name type="common">Nematode worm</name>
    <dbReference type="NCBI Taxonomy" id="135651"/>
    <lineage>
        <taxon>Eukaryota</taxon>
        <taxon>Metazoa</taxon>
        <taxon>Ecdysozoa</taxon>
        <taxon>Nematoda</taxon>
        <taxon>Chromadorea</taxon>
        <taxon>Rhabditida</taxon>
        <taxon>Rhabditina</taxon>
        <taxon>Rhabditomorpha</taxon>
        <taxon>Rhabditoidea</taxon>
        <taxon>Rhabditidae</taxon>
        <taxon>Peloderinae</taxon>
        <taxon>Caenorhabditis</taxon>
    </lineage>
</organism>
<dbReference type="AlphaFoldDB" id="G0P9M0"/>
<dbReference type="HOGENOM" id="CLU_998289_0_0_1"/>